<evidence type="ECO:0000313" key="3">
    <source>
        <dbReference type="Proteomes" id="UP001283361"/>
    </source>
</evidence>
<proteinExistence type="predicted"/>
<feature type="region of interest" description="Disordered" evidence="1">
    <location>
        <begin position="293"/>
        <end position="328"/>
    </location>
</feature>
<dbReference type="Proteomes" id="UP001283361">
    <property type="component" value="Unassembled WGS sequence"/>
</dbReference>
<feature type="compositionally biased region" description="Basic and acidic residues" evidence="1">
    <location>
        <begin position="192"/>
        <end position="207"/>
    </location>
</feature>
<accession>A0AAE0ZS44</accession>
<feature type="compositionally biased region" description="Polar residues" evidence="1">
    <location>
        <begin position="309"/>
        <end position="328"/>
    </location>
</feature>
<sequence>MASKLFRRSQIEDRTKLFRIDHSSTYLTNERLDEELTSDLDSIFQKKCRQRIAMDSEISELRKTCKPRTTSLVRTTNSHRIRSGQAIRDSSCTERLTSITVQDARLRSMKSKQTFADNPLSGKNYHISVHGPSLQPAKDFSPKSACELEAEIKASGQDGTCARKTLHGTQCNNSVCNDSCSDDSEDSISSTEDGRKANDNSSSKEETIVPFPLTCPSKFQSKDKRETYQNSLKDKWKWGDKIDHTVRSNNKCQEKSRKLNTSRGEKTELNINLAILKLDAVPFQWYTTVVQPRDSSMGRRPRTAKLSGFPQTSRQLNISGKRSSKQASSQFNYAYNDRHTSGGYDNCLQRPQTSVGIVTTKHRSFQSSFDDHQNNKDTITKWTTSSSGHSFTQENSSKRYISGKRKALTPQPTGGVSFFERSRPRTSGKSRRQLVEQAQFEASGSDSHNTKPESERRKRKEDIAAQQVSLNLKVKDFLCELETFKKPHEKKDILGRLVRGMTLEKSTF</sequence>
<evidence type="ECO:0000313" key="2">
    <source>
        <dbReference type="EMBL" id="KAK3774579.1"/>
    </source>
</evidence>
<name>A0AAE0ZS44_9GAST</name>
<gene>
    <name evidence="2" type="ORF">RRG08_035009</name>
</gene>
<evidence type="ECO:0000256" key="1">
    <source>
        <dbReference type="SAM" id="MobiDB-lite"/>
    </source>
</evidence>
<comment type="caution">
    <text evidence="2">The sequence shown here is derived from an EMBL/GenBank/DDBJ whole genome shotgun (WGS) entry which is preliminary data.</text>
</comment>
<feature type="compositionally biased region" description="Basic and acidic residues" evidence="1">
    <location>
        <begin position="448"/>
        <end position="462"/>
    </location>
</feature>
<feature type="region of interest" description="Disordered" evidence="1">
    <location>
        <begin position="177"/>
        <end position="207"/>
    </location>
</feature>
<protein>
    <submittedName>
        <fullName evidence="2">Uncharacterized protein</fullName>
    </submittedName>
</protein>
<organism evidence="2 3">
    <name type="scientific">Elysia crispata</name>
    <name type="common">lettuce slug</name>
    <dbReference type="NCBI Taxonomy" id="231223"/>
    <lineage>
        <taxon>Eukaryota</taxon>
        <taxon>Metazoa</taxon>
        <taxon>Spiralia</taxon>
        <taxon>Lophotrochozoa</taxon>
        <taxon>Mollusca</taxon>
        <taxon>Gastropoda</taxon>
        <taxon>Heterobranchia</taxon>
        <taxon>Euthyneura</taxon>
        <taxon>Panpulmonata</taxon>
        <taxon>Sacoglossa</taxon>
        <taxon>Placobranchoidea</taxon>
        <taxon>Plakobranchidae</taxon>
        <taxon>Elysia</taxon>
    </lineage>
</organism>
<feature type="compositionally biased region" description="Polar residues" evidence="1">
    <location>
        <begin position="380"/>
        <end position="399"/>
    </location>
</feature>
<dbReference type="EMBL" id="JAWDGP010003399">
    <property type="protein sequence ID" value="KAK3774579.1"/>
    <property type="molecule type" value="Genomic_DNA"/>
</dbReference>
<reference evidence="2" key="1">
    <citation type="journal article" date="2023" name="G3 (Bethesda)">
        <title>A reference genome for the long-term kleptoplast-retaining sea slug Elysia crispata morphotype clarki.</title>
        <authorList>
            <person name="Eastman K.E."/>
            <person name="Pendleton A.L."/>
            <person name="Shaikh M.A."/>
            <person name="Suttiyut T."/>
            <person name="Ogas R."/>
            <person name="Tomko P."/>
            <person name="Gavelis G."/>
            <person name="Widhalm J.R."/>
            <person name="Wisecaver J.H."/>
        </authorList>
    </citation>
    <scope>NUCLEOTIDE SEQUENCE</scope>
    <source>
        <strain evidence="2">ECLA1</strain>
    </source>
</reference>
<keyword evidence="3" id="KW-1185">Reference proteome</keyword>
<feature type="region of interest" description="Disordered" evidence="1">
    <location>
        <begin position="380"/>
        <end position="462"/>
    </location>
</feature>
<dbReference type="AlphaFoldDB" id="A0AAE0ZS44"/>